<evidence type="ECO:0000313" key="8">
    <source>
        <dbReference type="EMBL" id="MBB6675694.1"/>
    </source>
</evidence>
<evidence type="ECO:0000256" key="7">
    <source>
        <dbReference type="SAM" id="SignalP"/>
    </source>
</evidence>
<comment type="caution">
    <text evidence="8">The sequence shown here is derived from an EMBL/GenBank/DDBJ whole genome shotgun (WGS) entry which is preliminary data.</text>
</comment>
<dbReference type="AlphaFoldDB" id="A0A7X0S113"/>
<dbReference type="Gene3D" id="3.40.190.10">
    <property type="entry name" value="Periplasmic binding protein-like II"/>
    <property type="match status" value="2"/>
</dbReference>
<keyword evidence="2 7" id="KW-0732">Signal</keyword>
<evidence type="ECO:0000256" key="4">
    <source>
        <dbReference type="ARBA" id="ARBA00023139"/>
    </source>
</evidence>
<keyword evidence="9" id="KW-1185">Reference proteome</keyword>
<dbReference type="CDD" id="cd13580">
    <property type="entry name" value="PBP2_AlgQ_like_1"/>
    <property type="match status" value="1"/>
</dbReference>
<evidence type="ECO:0000256" key="1">
    <source>
        <dbReference type="ARBA" id="ARBA00022475"/>
    </source>
</evidence>
<feature type="non-terminal residue" evidence="8">
    <location>
        <position position="561"/>
    </location>
</feature>
<dbReference type="SUPFAM" id="SSF53850">
    <property type="entry name" value="Periplasmic binding protein-like II"/>
    <property type="match status" value="1"/>
</dbReference>
<feature type="region of interest" description="Disordered" evidence="6">
    <location>
        <begin position="31"/>
        <end position="64"/>
    </location>
</feature>
<keyword evidence="4" id="KW-0564">Palmitate</keyword>
<dbReference type="PANTHER" id="PTHR43649:SF33">
    <property type="entry name" value="POLYGALACTURONAN_RHAMNOGALACTURONAN-BINDING PROTEIN YTCQ"/>
    <property type="match status" value="1"/>
</dbReference>
<dbReference type="InterPro" id="IPR006059">
    <property type="entry name" value="SBP"/>
</dbReference>
<protein>
    <submittedName>
        <fullName evidence="8">Extracellular solute-binding protein</fullName>
    </submittedName>
</protein>
<evidence type="ECO:0000256" key="2">
    <source>
        <dbReference type="ARBA" id="ARBA00022729"/>
    </source>
</evidence>
<keyword evidence="1" id="KW-1003">Cell membrane</keyword>
<dbReference type="Proteomes" id="UP000547209">
    <property type="component" value="Unassembled WGS sequence"/>
</dbReference>
<name>A0A7X0S113_9BACL</name>
<feature type="compositionally biased region" description="Low complexity" evidence="6">
    <location>
        <begin position="32"/>
        <end position="42"/>
    </location>
</feature>
<reference evidence="8 9" key="1">
    <citation type="submission" date="2020-08" db="EMBL/GenBank/DDBJ databases">
        <title>Cohnella phylogeny.</title>
        <authorList>
            <person name="Dunlap C."/>
        </authorList>
    </citation>
    <scope>NUCLEOTIDE SEQUENCE [LARGE SCALE GENOMIC DNA]</scope>
    <source>
        <strain evidence="8 9">DSM 28246</strain>
    </source>
</reference>
<evidence type="ECO:0000256" key="5">
    <source>
        <dbReference type="ARBA" id="ARBA00023288"/>
    </source>
</evidence>
<evidence type="ECO:0000256" key="3">
    <source>
        <dbReference type="ARBA" id="ARBA00023136"/>
    </source>
</evidence>
<evidence type="ECO:0000256" key="6">
    <source>
        <dbReference type="SAM" id="MobiDB-lite"/>
    </source>
</evidence>
<dbReference type="PANTHER" id="PTHR43649">
    <property type="entry name" value="ARABINOSE-BINDING PROTEIN-RELATED"/>
    <property type="match status" value="1"/>
</dbReference>
<dbReference type="EMBL" id="JACJVP010000098">
    <property type="protein sequence ID" value="MBB6675694.1"/>
    <property type="molecule type" value="Genomic_DNA"/>
</dbReference>
<accession>A0A7X0S113</accession>
<sequence length="561" mass="61297">MKRNQQAATAMALLLAITTVLAGCSDNTPDNAKAPASGSGSASSGGGQDAQSAGTGTDGKYDPPITVTTVRAQADVTNFAPGENMDSNIWTRYLADTYGFTIKNDWITDSAGYKDKLNVTIASGSLPDFFKVDSTQFKQLVEADSVADLTEVYEKYASPLLKSRLNEDGGITLKAATIDGKLMALPYVTATMDGAGMLWIRKDWLDNLGLSAPKTVDELLAVAKAFKENDPDQNGKDDTVGLGLTSSVFSGYGGLNYFFNMFHAYGKMWIQDPRQSGKLAYGAVQPEAKAALAKLQEMYKAGEIDKEFSVKTATQLTDDMIAGKVGMTFGTMANPINYLSKSVAKDPKAKWEMYQLPSVDAAPAKGQISSGIGTFWVVNKKSKYPDALVKTMDAFVTKLFSDKAEFKYMYDGPKQEYHTFKYMDVQAFGAKKNLTAYQNVNKALQSSDTSKLNPEEKGYYDQVQAYMGGDASQWGIYKVFGPEGSLGLLEKIVQEDLMMPDQYFSLPTELMAQRDSTLSDLLNSTYVKIIMGDAIDSFDAMAQKWNQLGGEEITKEVNDWY</sequence>
<keyword evidence="3" id="KW-0472">Membrane</keyword>
<feature type="signal peptide" evidence="7">
    <location>
        <begin position="1"/>
        <end position="22"/>
    </location>
</feature>
<gene>
    <name evidence="8" type="ORF">H7C19_34035</name>
</gene>
<organism evidence="8 9">
    <name type="scientific">Cohnella nanjingensis</name>
    <dbReference type="NCBI Taxonomy" id="1387779"/>
    <lineage>
        <taxon>Bacteria</taxon>
        <taxon>Bacillati</taxon>
        <taxon>Bacillota</taxon>
        <taxon>Bacilli</taxon>
        <taxon>Bacillales</taxon>
        <taxon>Paenibacillaceae</taxon>
        <taxon>Cohnella</taxon>
    </lineage>
</organism>
<dbReference type="PROSITE" id="PS51257">
    <property type="entry name" value="PROKAR_LIPOPROTEIN"/>
    <property type="match status" value="1"/>
</dbReference>
<evidence type="ECO:0000313" key="9">
    <source>
        <dbReference type="Proteomes" id="UP000547209"/>
    </source>
</evidence>
<dbReference type="Pfam" id="PF01547">
    <property type="entry name" value="SBP_bac_1"/>
    <property type="match status" value="1"/>
</dbReference>
<keyword evidence="5" id="KW-0449">Lipoprotein</keyword>
<feature type="chain" id="PRO_5039488882" evidence="7">
    <location>
        <begin position="23"/>
        <end position="561"/>
    </location>
</feature>
<dbReference type="InterPro" id="IPR050490">
    <property type="entry name" value="Bact_solute-bd_prot1"/>
</dbReference>
<proteinExistence type="predicted"/>